<protein>
    <submittedName>
        <fullName evidence="4">Outer membrane protein</fullName>
    </submittedName>
</protein>
<evidence type="ECO:0000313" key="5">
    <source>
        <dbReference type="Proteomes" id="UP001589799"/>
    </source>
</evidence>
<evidence type="ECO:0000259" key="3">
    <source>
        <dbReference type="Pfam" id="PF13505"/>
    </source>
</evidence>
<dbReference type="Gene3D" id="2.40.160.20">
    <property type="match status" value="1"/>
</dbReference>
<sequence>MKQASLAAAVAIATLTGGAGSASAQTLPMEDVYLKGFGGATWPSDLDTTLIEDGEQIALPSFDHDTGYTLGIAVGAAVTPNLSVELEYAYRKADFTVRDRAEGDQTDGDTSAKALMVNVLYMFDGMGPTGAVQPYLGAGIGAANVEKSAGGQDFDADRLLAYQLIGGVGYQLNPNMSIFAEGRWFQTESDRFEGPANESFDGKFETFDLLVGMRFAF</sequence>
<dbReference type="InterPro" id="IPR027385">
    <property type="entry name" value="Beta-barrel_OMP"/>
</dbReference>
<feature type="domain" description="Outer membrane protein beta-barrel" evidence="3">
    <location>
        <begin position="13"/>
        <end position="215"/>
    </location>
</feature>
<keyword evidence="1 2" id="KW-0732">Signal</keyword>
<dbReference type="Proteomes" id="UP001589799">
    <property type="component" value="Unassembled WGS sequence"/>
</dbReference>
<gene>
    <name evidence="4" type="ORF">ACFFII_11510</name>
</gene>
<comment type="caution">
    <text evidence="4">The sequence shown here is derived from an EMBL/GenBank/DDBJ whole genome shotgun (WGS) entry which is preliminary data.</text>
</comment>
<dbReference type="RefSeq" id="WP_377699025.1">
    <property type="nucleotide sequence ID" value="NZ_JBHLWE010000038.1"/>
</dbReference>
<evidence type="ECO:0000256" key="2">
    <source>
        <dbReference type="SAM" id="SignalP"/>
    </source>
</evidence>
<dbReference type="SUPFAM" id="SSF56925">
    <property type="entry name" value="OMPA-like"/>
    <property type="match status" value="1"/>
</dbReference>
<accession>A0ABV6I596</accession>
<dbReference type="EMBL" id="JBHLWE010000038">
    <property type="protein sequence ID" value="MFC0341387.1"/>
    <property type="molecule type" value="Genomic_DNA"/>
</dbReference>
<feature type="chain" id="PRO_5047145033" evidence="2">
    <location>
        <begin position="25"/>
        <end position="217"/>
    </location>
</feature>
<dbReference type="Pfam" id="PF13505">
    <property type="entry name" value="OMP_b-brl"/>
    <property type="match status" value="1"/>
</dbReference>
<evidence type="ECO:0000313" key="4">
    <source>
        <dbReference type="EMBL" id="MFC0341387.1"/>
    </source>
</evidence>
<reference evidence="4 5" key="1">
    <citation type="submission" date="2024-09" db="EMBL/GenBank/DDBJ databases">
        <authorList>
            <person name="Sun Q."/>
            <person name="Mori K."/>
        </authorList>
    </citation>
    <scope>NUCLEOTIDE SEQUENCE [LARGE SCALE GENOMIC DNA]</scope>
    <source>
        <strain evidence="4 5">KCTC 22789</strain>
    </source>
</reference>
<organism evidence="4 5">
    <name type="scientific">Paracoccus niistensis</name>
    <dbReference type="NCBI Taxonomy" id="632935"/>
    <lineage>
        <taxon>Bacteria</taxon>
        <taxon>Pseudomonadati</taxon>
        <taxon>Pseudomonadota</taxon>
        <taxon>Alphaproteobacteria</taxon>
        <taxon>Rhodobacterales</taxon>
        <taxon>Paracoccaceae</taxon>
        <taxon>Paracoccus</taxon>
    </lineage>
</organism>
<name>A0ABV6I596_9RHOB</name>
<keyword evidence="5" id="KW-1185">Reference proteome</keyword>
<dbReference type="InterPro" id="IPR011250">
    <property type="entry name" value="OMP/PagP_B-barrel"/>
</dbReference>
<evidence type="ECO:0000256" key="1">
    <source>
        <dbReference type="ARBA" id="ARBA00022729"/>
    </source>
</evidence>
<feature type="signal peptide" evidence="2">
    <location>
        <begin position="1"/>
        <end position="24"/>
    </location>
</feature>
<proteinExistence type="predicted"/>